<gene>
    <name evidence="2" type="ORF">SAMN04488053_10599</name>
</gene>
<name>A0A1H0FUS1_9BACI</name>
<evidence type="ECO:0000313" key="2">
    <source>
        <dbReference type="EMBL" id="SDN98390.1"/>
    </source>
</evidence>
<dbReference type="Gene3D" id="3.40.50.880">
    <property type="match status" value="1"/>
</dbReference>
<reference evidence="3" key="1">
    <citation type="submission" date="2016-10" db="EMBL/GenBank/DDBJ databases">
        <authorList>
            <person name="Varghese N."/>
            <person name="Submissions S."/>
        </authorList>
    </citation>
    <scope>NUCLEOTIDE SEQUENCE [LARGE SCALE GENOMIC DNA]</scope>
    <source>
        <strain evidence="3">CGMCC 1.10369</strain>
    </source>
</reference>
<keyword evidence="3" id="KW-1185">Reference proteome</keyword>
<dbReference type="SUPFAM" id="SSF52317">
    <property type="entry name" value="Class I glutamine amidotransferase-like"/>
    <property type="match status" value="1"/>
</dbReference>
<dbReference type="RefSeq" id="WP_090842822.1">
    <property type="nucleotide sequence ID" value="NZ_FNIL01000005.1"/>
</dbReference>
<accession>A0A1H0FUS1</accession>
<protein>
    <submittedName>
        <fullName evidence="2">Trehalose utilisation</fullName>
    </submittedName>
</protein>
<organism evidence="2 3">
    <name type="scientific">Alkalicoccus daliensis</name>
    <dbReference type="NCBI Taxonomy" id="745820"/>
    <lineage>
        <taxon>Bacteria</taxon>
        <taxon>Bacillati</taxon>
        <taxon>Bacillota</taxon>
        <taxon>Bacilli</taxon>
        <taxon>Bacillales</taxon>
        <taxon>Bacillaceae</taxon>
        <taxon>Alkalicoccus</taxon>
    </lineage>
</organism>
<feature type="domain" description="ThuA-like" evidence="1">
    <location>
        <begin position="73"/>
        <end position="209"/>
    </location>
</feature>
<dbReference type="InterPro" id="IPR029062">
    <property type="entry name" value="Class_I_gatase-like"/>
</dbReference>
<dbReference type="Pfam" id="PF06283">
    <property type="entry name" value="ThuA"/>
    <property type="match status" value="1"/>
</dbReference>
<dbReference type="AlphaFoldDB" id="A0A1H0FUS1"/>
<dbReference type="STRING" id="745820.SAMN04488053_10599"/>
<dbReference type="OrthoDB" id="9812305at2"/>
<dbReference type="InterPro" id="IPR029010">
    <property type="entry name" value="ThuA-like"/>
</dbReference>
<dbReference type="Proteomes" id="UP000198778">
    <property type="component" value="Unassembled WGS sequence"/>
</dbReference>
<evidence type="ECO:0000259" key="1">
    <source>
        <dbReference type="Pfam" id="PF06283"/>
    </source>
</evidence>
<sequence length="213" mass="24371">MVKIIALLGDYWHKAEDAEAGLENALTGFPENEEIDLQYVTHEEVAEALQTEPDLFINAKMDPLNPKDENVITWLTEELDQQVTQYVKNGGSMLAWHAGMAGYASESRYIQMLRGAFDYHPPGLQQVTYQYKEDNERKEFTITDEQYFVHCDTSRTYVDLWSTGPDGDAIAGWKHLYEKGRVCCFSPAHTKEGMLDENVASLLFAKISWLLHR</sequence>
<evidence type="ECO:0000313" key="3">
    <source>
        <dbReference type="Proteomes" id="UP000198778"/>
    </source>
</evidence>
<dbReference type="EMBL" id="FNIL01000005">
    <property type="protein sequence ID" value="SDN98390.1"/>
    <property type="molecule type" value="Genomic_DNA"/>
</dbReference>
<proteinExistence type="predicted"/>